<dbReference type="Gene3D" id="3.60.120.10">
    <property type="entry name" value="Anthranilate synthase"/>
    <property type="match status" value="1"/>
</dbReference>
<evidence type="ECO:0000313" key="2">
    <source>
        <dbReference type="EMBL" id="KAJ5197425.1"/>
    </source>
</evidence>
<accession>A0A9W9MCI0</accession>
<keyword evidence="3" id="KW-1185">Reference proteome</keyword>
<comment type="caution">
    <text evidence="2">The sequence shown here is derived from an EMBL/GenBank/DDBJ whole genome shotgun (WGS) entry which is preliminary data.</text>
</comment>
<feature type="domain" description="Chorismate-utilising enzyme C-terminal" evidence="1">
    <location>
        <begin position="4"/>
        <end position="159"/>
    </location>
</feature>
<dbReference type="Proteomes" id="UP001150942">
    <property type="component" value="Unassembled WGS sequence"/>
</dbReference>
<dbReference type="SUPFAM" id="SSF56322">
    <property type="entry name" value="ADC synthase"/>
    <property type="match status" value="1"/>
</dbReference>
<sequence>MEPTRHKLLDNAKEVNEHIIAIRGSMRRLSLVCPADTIVVKDFMTVMPRGNLQHLFSHVCGRLTPGKDGWDALPGLMANITVPGLPGQRSIEAIHSFEPQPRDLYCDVALILDHGAGLFDATLVLRTVFQDQNRQWLQAGAGITAYSTPEREFTETCEKLGSVVPHMVSDIMKN</sequence>
<dbReference type="GO" id="GO:0000162">
    <property type="term" value="P:L-tryptophan biosynthetic process"/>
    <property type="evidence" value="ECO:0007669"/>
    <property type="project" value="TreeGrafter"/>
</dbReference>
<protein>
    <submittedName>
        <fullName evidence="2">Salicylate synthetase</fullName>
    </submittedName>
</protein>
<dbReference type="OrthoDB" id="1865897at2759"/>
<evidence type="ECO:0000259" key="1">
    <source>
        <dbReference type="Pfam" id="PF00425"/>
    </source>
</evidence>
<organism evidence="2 3">
    <name type="scientific">Penicillium cf. viridicatum</name>
    <dbReference type="NCBI Taxonomy" id="2972119"/>
    <lineage>
        <taxon>Eukaryota</taxon>
        <taxon>Fungi</taxon>
        <taxon>Dikarya</taxon>
        <taxon>Ascomycota</taxon>
        <taxon>Pezizomycotina</taxon>
        <taxon>Eurotiomycetes</taxon>
        <taxon>Eurotiomycetidae</taxon>
        <taxon>Eurotiales</taxon>
        <taxon>Aspergillaceae</taxon>
        <taxon>Penicillium</taxon>
    </lineage>
</organism>
<dbReference type="PANTHER" id="PTHR11236:SF9">
    <property type="entry name" value="ANTHRANILATE SYNTHASE COMPONENT 1"/>
    <property type="match status" value="1"/>
</dbReference>
<dbReference type="PANTHER" id="PTHR11236">
    <property type="entry name" value="AMINOBENZOATE/ANTHRANILATE SYNTHASE"/>
    <property type="match status" value="1"/>
</dbReference>
<reference evidence="2" key="1">
    <citation type="submission" date="2022-11" db="EMBL/GenBank/DDBJ databases">
        <authorList>
            <person name="Petersen C."/>
        </authorList>
    </citation>
    <scope>NUCLEOTIDE SEQUENCE</scope>
    <source>
        <strain evidence="2">IBT 20477</strain>
    </source>
</reference>
<dbReference type="InterPro" id="IPR015890">
    <property type="entry name" value="Chorismate_C"/>
</dbReference>
<name>A0A9W9MCI0_9EURO</name>
<reference evidence="2" key="2">
    <citation type="journal article" date="2023" name="IMA Fungus">
        <title>Comparative genomic study of the Penicillium genus elucidates a diverse pangenome and 15 lateral gene transfer events.</title>
        <authorList>
            <person name="Petersen C."/>
            <person name="Sorensen T."/>
            <person name="Nielsen M.R."/>
            <person name="Sondergaard T.E."/>
            <person name="Sorensen J.L."/>
            <person name="Fitzpatrick D.A."/>
            <person name="Frisvad J.C."/>
            <person name="Nielsen K.L."/>
        </authorList>
    </citation>
    <scope>NUCLEOTIDE SEQUENCE</scope>
    <source>
        <strain evidence="2">IBT 20477</strain>
    </source>
</reference>
<dbReference type="EMBL" id="JAPQKQ010000005">
    <property type="protein sequence ID" value="KAJ5197425.1"/>
    <property type="molecule type" value="Genomic_DNA"/>
</dbReference>
<dbReference type="InterPro" id="IPR005801">
    <property type="entry name" value="ADC_synthase"/>
</dbReference>
<dbReference type="AlphaFoldDB" id="A0A9W9MCI0"/>
<gene>
    <name evidence="2" type="ORF">N7449_007904</name>
</gene>
<proteinExistence type="predicted"/>
<dbReference type="InterPro" id="IPR019999">
    <property type="entry name" value="Anth_synth_I-like"/>
</dbReference>
<dbReference type="Pfam" id="PF00425">
    <property type="entry name" value="Chorismate_bind"/>
    <property type="match status" value="1"/>
</dbReference>
<evidence type="ECO:0000313" key="3">
    <source>
        <dbReference type="Proteomes" id="UP001150942"/>
    </source>
</evidence>